<dbReference type="InterPro" id="IPR055414">
    <property type="entry name" value="LRR_R13L4/SHOC2-like"/>
</dbReference>
<dbReference type="InterPro" id="IPR027417">
    <property type="entry name" value="P-loop_NTPase"/>
</dbReference>
<dbReference type="SUPFAM" id="SSF52540">
    <property type="entry name" value="P-loop containing nucleoside triphosphate hydrolases"/>
    <property type="match status" value="1"/>
</dbReference>
<evidence type="ECO:0000256" key="1">
    <source>
        <dbReference type="ARBA" id="ARBA00008894"/>
    </source>
</evidence>
<dbReference type="InterPro" id="IPR036388">
    <property type="entry name" value="WH-like_DNA-bd_sf"/>
</dbReference>
<name>A0A8J4V728_9ROSI</name>
<keyword evidence="6" id="KW-1185">Reference proteome</keyword>
<evidence type="ECO:0000259" key="4">
    <source>
        <dbReference type="PROSITE" id="PS51153"/>
    </source>
</evidence>
<dbReference type="Pfam" id="PF23598">
    <property type="entry name" value="LRR_14"/>
    <property type="match status" value="1"/>
</dbReference>
<dbReference type="GO" id="GO:0043531">
    <property type="term" value="F:ADP binding"/>
    <property type="evidence" value="ECO:0007669"/>
    <property type="project" value="InterPro"/>
</dbReference>
<evidence type="ECO:0000256" key="3">
    <source>
        <dbReference type="ARBA" id="ARBA00022821"/>
    </source>
</evidence>
<evidence type="ECO:0000313" key="5">
    <source>
        <dbReference type="EMBL" id="KAF3951028.1"/>
    </source>
</evidence>
<reference evidence="5" key="1">
    <citation type="submission" date="2020-03" db="EMBL/GenBank/DDBJ databases">
        <title>Castanea mollissima Vanexum genome sequencing.</title>
        <authorList>
            <person name="Staton M."/>
        </authorList>
    </citation>
    <scope>NUCLEOTIDE SEQUENCE</scope>
    <source>
        <tissue evidence="5">Leaf</tissue>
    </source>
</reference>
<dbReference type="InterPro" id="IPR002182">
    <property type="entry name" value="NB-ARC"/>
</dbReference>
<protein>
    <recommendedName>
        <fullName evidence="4">RPW8 domain-containing protein</fullName>
    </recommendedName>
</protein>
<dbReference type="SUPFAM" id="SSF52058">
    <property type="entry name" value="L domain-like"/>
    <property type="match status" value="1"/>
</dbReference>
<feature type="domain" description="RPW8" evidence="4">
    <location>
        <begin position="1"/>
        <end position="157"/>
    </location>
</feature>
<dbReference type="Pfam" id="PF00931">
    <property type="entry name" value="NB-ARC"/>
    <property type="match status" value="1"/>
</dbReference>
<dbReference type="AlphaFoldDB" id="A0A8J4V728"/>
<accession>A0A8J4V728</accession>
<evidence type="ECO:0000256" key="2">
    <source>
        <dbReference type="ARBA" id="ARBA00022737"/>
    </source>
</evidence>
<dbReference type="Gene3D" id="1.10.8.430">
    <property type="entry name" value="Helical domain of apoptotic protease-activating factors"/>
    <property type="match status" value="1"/>
</dbReference>
<comment type="similarity">
    <text evidence="1">Belongs to the disease resistance NB-LRR family.</text>
</comment>
<dbReference type="Pfam" id="PF05659">
    <property type="entry name" value="RPW8"/>
    <property type="match status" value="1"/>
</dbReference>
<dbReference type="InterPro" id="IPR008808">
    <property type="entry name" value="Powdery_mildew-R_dom"/>
</dbReference>
<dbReference type="PANTHER" id="PTHR36766">
    <property type="entry name" value="PLANT BROAD-SPECTRUM MILDEW RESISTANCE PROTEIN RPW8"/>
    <property type="match status" value="1"/>
</dbReference>
<proteinExistence type="inferred from homology"/>
<dbReference type="PROSITE" id="PS51153">
    <property type="entry name" value="RPW8"/>
    <property type="match status" value="1"/>
</dbReference>
<dbReference type="InterPro" id="IPR042197">
    <property type="entry name" value="Apaf_helical"/>
</dbReference>
<comment type="caution">
    <text evidence="5">The sequence shown here is derived from an EMBL/GenBank/DDBJ whole genome shotgun (WGS) entry which is preliminary data.</text>
</comment>
<evidence type="ECO:0000313" key="6">
    <source>
        <dbReference type="Proteomes" id="UP000737018"/>
    </source>
</evidence>
<sequence>MSDLAKGGVVGAAFGEAFAILHDAVKHVIGQIKMFKPELELLQSTLDDVESTVRRIEELRIALDFPEKETKSLVEQMKKGKDLVDKCSKIKRRNWKYYVKAYFYSKKLSKLNRAIQKFCQVNLITQIAKTGMETLSQVNQNARIGSETLTQVKENARTGMETLAVANQNKTIGSETLTQVKQNTRTILEIKAEVNENTTTGRETLDGVKHNTMIGLETKAEVSQNTRIGKETLTAVRTMSLALESQKSDVKKKYGTLSCAVPKPRDYIVGFDLHLKELKRKLLMEEVSVLILTALGGCGKTTLVKMLGWDKEIIGIYMDRIFFVNVSKSPNLKVIVQNLFNHNCYDCPEFQSDEDAINQLEQLLNQIGTKVTKPILLILDDVWPESESLIEKFKFNIPNYKIVVTSRQAISRFDFGLNLNPLDHKDAMELLRHSASLQDGSSYILEEYMEKIVRYCGGLPIALEVIGSSLHRKSVEVWQSTVMRWSEGHSIFDSDNEVLACLQKSLDFSADKIILKEYFMDLGLFREDQRIPATALIDIWTELHEPSKNDVHVIANLHELNNRNLVSLVMTRKDAEEVNNYYNEDFVTQHDLLRELAIQLSSQKPIIERTRLIVDISKNNLPDWWMKSQLINARLLSVSTDELFSSSWCNIQAPEVEALILNFRTRNYTLPEFVKIMVKLKVIIVTNYGFFPAELSNFQLLSSLPNLKRIRLEKVSISSLWNTLVQWRSLKKISLFMCYIGQTFGNSTIQVSDSFSNLMEINIDYCNDLVELPAWLCEFLHLKKLNITNCHKLSELPEEIGKLVNLEELRLRSCTELSELPESIRSLHKLRILDISNCLRIIKLPKHIGELHKLKELHMKECLSLHKQLPSSIIDLKELWLVVCDEERAKLWEPFEESFSKLKVMVAKKDINLNWLYKS</sequence>
<dbReference type="Gene3D" id="3.80.10.10">
    <property type="entry name" value="Ribonuclease Inhibitor"/>
    <property type="match status" value="1"/>
</dbReference>
<organism evidence="5 6">
    <name type="scientific">Castanea mollissima</name>
    <name type="common">Chinese chestnut</name>
    <dbReference type="NCBI Taxonomy" id="60419"/>
    <lineage>
        <taxon>Eukaryota</taxon>
        <taxon>Viridiplantae</taxon>
        <taxon>Streptophyta</taxon>
        <taxon>Embryophyta</taxon>
        <taxon>Tracheophyta</taxon>
        <taxon>Spermatophyta</taxon>
        <taxon>Magnoliopsida</taxon>
        <taxon>eudicotyledons</taxon>
        <taxon>Gunneridae</taxon>
        <taxon>Pentapetalae</taxon>
        <taxon>rosids</taxon>
        <taxon>fabids</taxon>
        <taxon>Fagales</taxon>
        <taxon>Fagaceae</taxon>
        <taxon>Castanea</taxon>
    </lineage>
</organism>
<dbReference type="Proteomes" id="UP000737018">
    <property type="component" value="Unassembled WGS sequence"/>
</dbReference>
<dbReference type="OrthoDB" id="2016095at2759"/>
<dbReference type="EMBL" id="JRKL02005150">
    <property type="protein sequence ID" value="KAF3951028.1"/>
    <property type="molecule type" value="Genomic_DNA"/>
</dbReference>
<keyword evidence="3" id="KW-0611">Plant defense</keyword>
<keyword evidence="2" id="KW-0677">Repeat</keyword>
<dbReference type="InterPro" id="IPR032675">
    <property type="entry name" value="LRR_dom_sf"/>
</dbReference>
<dbReference type="Gene3D" id="3.40.50.300">
    <property type="entry name" value="P-loop containing nucleotide triphosphate hydrolases"/>
    <property type="match status" value="1"/>
</dbReference>
<dbReference type="PRINTS" id="PR00364">
    <property type="entry name" value="DISEASERSIST"/>
</dbReference>
<gene>
    <name evidence="5" type="ORF">CMV_023283</name>
</gene>
<dbReference type="PANTHER" id="PTHR36766:SF3">
    <property type="entry name" value="RPW8 DOMAIN-CONTAINING PROTEIN"/>
    <property type="match status" value="1"/>
</dbReference>
<dbReference type="GO" id="GO:0006952">
    <property type="term" value="P:defense response"/>
    <property type="evidence" value="ECO:0007669"/>
    <property type="project" value="UniProtKB-KW"/>
</dbReference>
<dbReference type="Gene3D" id="1.10.10.10">
    <property type="entry name" value="Winged helix-like DNA-binding domain superfamily/Winged helix DNA-binding domain"/>
    <property type="match status" value="1"/>
</dbReference>